<dbReference type="InterPro" id="IPR024087">
    <property type="entry name" value="Creatininase-like_sf"/>
</dbReference>
<organism evidence="7 8">
    <name type="scientific">Ruegeria conchae</name>
    <dbReference type="NCBI Taxonomy" id="981384"/>
    <lineage>
        <taxon>Bacteria</taxon>
        <taxon>Pseudomonadati</taxon>
        <taxon>Pseudomonadota</taxon>
        <taxon>Alphaproteobacteria</taxon>
        <taxon>Rhodobacterales</taxon>
        <taxon>Roseobacteraceae</taxon>
        <taxon>Ruegeria</taxon>
    </lineage>
</organism>
<evidence type="ECO:0000256" key="3">
    <source>
        <dbReference type="ARBA" id="ARBA00022801"/>
    </source>
</evidence>
<reference evidence="7 8" key="1">
    <citation type="submission" date="2018-10" db="EMBL/GenBank/DDBJ databases">
        <title>Genomic Encyclopedia of Archaeal and Bacterial Type Strains, Phase II (KMG-II): from individual species to whole genera.</title>
        <authorList>
            <person name="Goeker M."/>
        </authorList>
    </citation>
    <scope>NUCLEOTIDE SEQUENCE [LARGE SCALE GENOMIC DNA]</scope>
    <source>
        <strain evidence="7 8">DSM 29317</strain>
    </source>
</reference>
<keyword evidence="4" id="KW-0862">Zinc</keyword>
<dbReference type="InterPro" id="IPR003785">
    <property type="entry name" value="Creatininase/forma_Hydrolase"/>
</dbReference>
<dbReference type="PANTHER" id="PTHR35005:SF1">
    <property type="entry name" value="2-AMINO-5-FORMYLAMINO-6-RIBOSYLAMINOPYRIMIDIN-4(3H)-ONE 5'-MONOPHOSPHATE DEFORMYLASE"/>
    <property type="match status" value="1"/>
</dbReference>
<dbReference type="Proteomes" id="UP000271700">
    <property type="component" value="Unassembled WGS sequence"/>
</dbReference>
<dbReference type="Gene3D" id="3.40.50.10310">
    <property type="entry name" value="Creatininase"/>
    <property type="match status" value="1"/>
</dbReference>
<gene>
    <name evidence="7" type="ORF">CLV75_0179</name>
</gene>
<evidence type="ECO:0000256" key="2">
    <source>
        <dbReference type="ARBA" id="ARBA00022723"/>
    </source>
</evidence>
<evidence type="ECO:0000256" key="5">
    <source>
        <dbReference type="ARBA" id="ARBA00024029"/>
    </source>
</evidence>
<evidence type="ECO:0000256" key="1">
    <source>
        <dbReference type="ARBA" id="ARBA00001947"/>
    </source>
</evidence>
<dbReference type="GO" id="GO:0016811">
    <property type="term" value="F:hydrolase activity, acting on carbon-nitrogen (but not peptide) bonds, in linear amides"/>
    <property type="evidence" value="ECO:0007669"/>
    <property type="project" value="TreeGrafter"/>
</dbReference>
<dbReference type="RefSeq" id="WP_010439249.1">
    <property type="nucleotide sequence ID" value="NZ_RCCT01000001.1"/>
</dbReference>
<dbReference type="SUPFAM" id="SSF102215">
    <property type="entry name" value="Creatininase"/>
    <property type="match status" value="1"/>
</dbReference>
<proteinExistence type="inferred from homology"/>
<evidence type="ECO:0000256" key="6">
    <source>
        <dbReference type="SAM" id="Phobius"/>
    </source>
</evidence>
<dbReference type="GO" id="GO:0009231">
    <property type="term" value="P:riboflavin biosynthetic process"/>
    <property type="evidence" value="ECO:0007669"/>
    <property type="project" value="TreeGrafter"/>
</dbReference>
<comment type="cofactor">
    <cofactor evidence="1">
        <name>Zn(2+)</name>
        <dbReference type="ChEBI" id="CHEBI:29105"/>
    </cofactor>
</comment>
<dbReference type="GO" id="GO:0046872">
    <property type="term" value="F:metal ion binding"/>
    <property type="evidence" value="ECO:0007669"/>
    <property type="project" value="UniProtKB-KW"/>
</dbReference>
<feature type="transmembrane region" description="Helical" evidence="6">
    <location>
        <begin position="9"/>
        <end position="28"/>
    </location>
</feature>
<keyword evidence="3 7" id="KW-0378">Hydrolase</keyword>
<sequence length="276" mass="30175">MCQARLRRTIWAVCIVGAALITASLMWIQQTPDPTNDLFLEHMTWPEVHAALEDGYRTIIIPTGGTEQNGPHVTLGKHNFVVEYASREIAEQLGNTLIAPVIRYVPEGDVVPNPTGHMQWPGTISLPEPVFQQVLEATIRSLASHGFKEILLIGDSGGNQAAQSRAATSTSLELATTGVIVQHVSDYYEKNGQIAFLEDQGFSAEQIGNHAALRDTSELMYVNADEVGRSRAPVPPGWSAGFDGQPDLATREIGKQMVQLKVDAALKQIQRRRDAN</sequence>
<keyword evidence="6" id="KW-0472">Membrane</keyword>
<comment type="caution">
    <text evidence="7">The sequence shown here is derived from an EMBL/GenBank/DDBJ whole genome shotgun (WGS) entry which is preliminary data.</text>
</comment>
<name>A0A497ZR12_9RHOB</name>
<keyword evidence="6" id="KW-0812">Transmembrane</keyword>
<dbReference type="AlphaFoldDB" id="A0A497ZR12"/>
<dbReference type="EMBL" id="RCCT01000001">
    <property type="protein sequence ID" value="RLK10212.1"/>
    <property type="molecule type" value="Genomic_DNA"/>
</dbReference>
<protein>
    <submittedName>
        <fullName evidence="7">Creatinine amidohydrolase/Fe(II)-dependent formamide hydrolase-like protein</fullName>
    </submittedName>
</protein>
<keyword evidence="6" id="KW-1133">Transmembrane helix</keyword>
<evidence type="ECO:0000313" key="7">
    <source>
        <dbReference type="EMBL" id="RLK10212.1"/>
    </source>
</evidence>
<dbReference type="STRING" id="981384.GCA_000192475_02851"/>
<dbReference type="Pfam" id="PF02633">
    <property type="entry name" value="Creatininase"/>
    <property type="match status" value="1"/>
</dbReference>
<dbReference type="PANTHER" id="PTHR35005">
    <property type="entry name" value="3-DEHYDRO-SCYLLO-INOSOSE HYDROLASE"/>
    <property type="match status" value="1"/>
</dbReference>
<accession>A0A497ZR12</accession>
<comment type="similarity">
    <text evidence="5">Belongs to the creatininase superfamily.</text>
</comment>
<keyword evidence="8" id="KW-1185">Reference proteome</keyword>
<evidence type="ECO:0000313" key="8">
    <source>
        <dbReference type="Proteomes" id="UP000271700"/>
    </source>
</evidence>
<evidence type="ECO:0000256" key="4">
    <source>
        <dbReference type="ARBA" id="ARBA00022833"/>
    </source>
</evidence>
<keyword evidence="2" id="KW-0479">Metal-binding</keyword>